<comment type="caution">
    <text evidence="3">The sequence shown here is derived from an EMBL/GenBank/DDBJ whole genome shotgun (WGS) entry which is preliminary data.</text>
</comment>
<dbReference type="Proteomes" id="UP000383932">
    <property type="component" value="Unassembled WGS sequence"/>
</dbReference>
<keyword evidence="4" id="KW-1185">Reference proteome</keyword>
<feature type="compositionally biased region" description="Low complexity" evidence="1">
    <location>
        <begin position="160"/>
        <end position="175"/>
    </location>
</feature>
<evidence type="ECO:0000259" key="2">
    <source>
        <dbReference type="SMART" id="SM00731"/>
    </source>
</evidence>
<organism evidence="3 4">
    <name type="scientific">Ceratobasidium theobromae</name>
    <dbReference type="NCBI Taxonomy" id="1582974"/>
    <lineage>
        <taxon>Eukaryota</taxon>
        <taxon>Fungi</taxon>
        <taxon>Dikarya</taxon>
        <taxon>Basidiomycota</taxon>
        <taxon>Agaricomycotina</taxon>
        <taxon>Agaricomycetes</taxon>
        <taxon>Cantharellales</taxon>
        <taxon>Ceratobasidiaceae</taxon>
        <taxon>Ceratobasidium</taxon>
    </lineage>
</organism>
<dbReference type="SMART" id="SM00731">
    <property type="entry name" value="SprT"/>
    <property type="match status" value="1"/>
</dbReference>
<name>A0A5N5QWS9_9AGAM</name>
<evidence type="ECO:0000256" key="1">
    <source>
        <dbReference type="SAM" id="MobiDB-lite"/>
    </source>
</evidence>
<feature type="region of interest" description="Disordered" evidence="1">
    <location>
        <begin position="1"/>
        <end position="119"/>
    </location>
</feature>
<feature type="region of interest" description="Disordered" evidence="1">
    <location>
        <begin position="154"/>
        <end position="317"/>
    </location>
</feature>
<evidence type="ECO:0000313" key="3">
    <source>
        <dbReference type="EMBL" id="KAB5595617.1"/>
    </source>
</evidence>
<protein>
    <submittedName>
        <fullName evidence="3">HMG box-containing protein</fullName>
    </submittedName>
</protein>
<dbReference type="InterPro" id="IPR006640">
    <property type="entry name" value="SprT-like_domain"/>
</dbReference>
<proteinExistence type="predicted"/>
<dbReference type="GO" id="GO:0005634">
    <property type="term" value="C:nucleus"/>
    <property type="evidence" value="ECO:0007669"/>
    <property type="project" value="TreeGrafter"/>
</dbReference>
<sequence>MPREVTISSTPEETSYSEEHGVISRLGTYRGINDSPPPRRAHGTSYRNRIIVISDSDSDSDLPPPSSLLQGRKPITPTVNFESQDLSDEIIDISSGSEVEATPTKPRTEERLPTSGVAGTYACPVTGTSDSVTSVSPLSTTFKHAISLNHDNILKVTDSPANPRTTAATTPRQPTKSSSCTDSEDFGEDRLFDEGASHPGILHFDPGPRKPAAIASGSAGSISTLGTSDGLCDREKRGGPSANKISDTANPGKVPSNDPFGPVGTLDMSIKSPKPNGTTGNVKTSGSAGGYRGRIKGSINEESVHPETPRPKPKGKARTATLAISSSPVSLSPKPTARNRAKVLEASAISLFLELNDLVFDGRLPKGCPIEWSKKLNTTAGRAHWKRVRDPHGNVIRHDARIELSTKVVDCEERVRNTLSHEMCHLAAWVIDSEIKPPHGPAFKRWSDRIMEARPDITISCAALVEGSSFHYSQLPLDGTHFKARYLRAYMSDLRSFYAANPDMQHGEVMKRLGEMFRAEKEAGVDEELGQVMAGMTRLAIKPNVD</sequence>
<accession>A0A5N5QWS9</accession>
<reference evidence="3 4" key="1">
    <citation type="journal article" date="2019" name="Fungal Biol. Biotechnol.">
        <title>Draft genome sequence of fastidious pathogen Ceratobasidium theobromae, which causes vascular-streak dieback in Theobroma cacao.</title>
        <authorList>
            <person name="Ali S.S."/>
            <person name="Asman A."/>
            <person name="Shao J."/>
            <person name="Firmansyah A.P."/>
            <person name="Susilo A.W."/>
            <person name="Rosmana A."/>
            <person name="McMahon P."/>
            <person name="Junaid M."/>
            <person name="Guest D."/>
            <person name="Kheng T.Y."/>
            <person name="Meinhardt L.W."/>
            <person name="Bailey B.A."/>
        </authorList>
    </citation>
    <scope>NUCLEOTIDE SEQUENCE [LARGE SCALE GENOMIC DNA]</scope>
    <source>
        <strain evidence="3 4">CT2</strain>
    </source>
</reference>
<evidence type="ECO:0000313" key="4">
    <source>
        <dbReference type="Proteomes" id="UP000383932"/>
    </source>
</evidence>
<dbReference type="EMBL" id="SSOP01000007">
    <property type="protein sequence ID" value="KAB5595617.1"/>
    <property type="molecule type" value="Genomic_DNA"/>
</dbReference>
<feature type="compositionally biased region" description="Low complexity" evidence="1">
    <location>
        <begin position="1"/>
        <end position="14"/>
    </location>
</feature>
<feature type="domain" description="SprT-like" evidence="2">
    <location>
        <begin position="345"/>
        <end position="498"/>
    </location>
</feature>
<dbReference type="PANTHER" id="PTHR23099:SF0">
    <property type="entry name" value="GERM CELL NUCLEAR ACIDIC PROTEIN"/>
    <property type="match status" value="1"/>
</dbReference>
<feature type="compositionally biased region" description="Polar residues" evidence="1">
    <location>
        <begin position="275"/>
        <end position="286"/>
    </location>
</feature>
<dbReference type="PANTHER" id="PTHR23099">
    <property type="entry name" value="TRANSCRIPTIONAL REGULATOR"/>
    <property type="match status" value="1"/>
</dbReference>
<dbReference type="Pfam" id="PF10263">
    <property type="entry name" value="SprT-like"/>
    <property type="match status" value="1"/>
</dbReference>
<dbReference type="OrthoDB" id="20772at2759"/>
<feature type="compositionally biased region" description="Low complexity" evidence="1">
    <location>
        <begin position="212"/>
        <end position="223"/>
    </location>
</feature>
<dbReference type="GO" id="GO:0006950">
    <property type="term" value="P:response to stress"/>
    <property type="evidence" value="ECO:0007669"/>
    <property type="project" value="UniProtKB-ARBA"/>
</dbReference>
<dbReference type="AlphaFoldDB" id="A0A5N5QWS9"/>
<gene>
    <name evidence="3" type="ORF">CTheo_855</name>
</gene>